<reference evidence="6 7" key="1">
    <citation type="submission" date="2023-09" db="EMBL/GenBank/DDBJ databases">
        <title>Multi-omics analysis of a traditional fermented food reveals byproduct-associated fungal strains for waste-to-food upcycling.</title>
        <authorList>
            <consortium name="Lawrence Berkeley National Laboratory"/>
            <person name="Rekdal V.M."/>
            <person name="Villalobos-Escobedo J.M."/>
            <person name="Rodriguez-Valeron N."/>
            <person name="Garcia M.O."/>
            <person name="Vasquez D.P."/>
            <person name="Damayanti I."/>
            <person name="Sorensen P.M."/>
            <person name="Baidoo E.E."/>
            <person name="De Carvalho A.C."/>
            <person name="Riley R."/>
            <person name="Lipzen A."/>
            <person name="He G."/>
            <person name="Yan M."/>
            <person name="Haridas S."/>
            <person name="Daum C."/>
            <person name="Yoshinaga Y."/>
            <person name="Ng V."/>
            <person name="Grigoriev I.V."/>
            <person name="Munk R."/>
            <person name="Nuraida L."/>
            <person name="Wijaya C.H."/>
            <person name="Morales P.-C."/>
            <person name="Keasling J.D."/>
        </authorList>
    </citation>
    <scope>NUCLEOTIDE SEQUENCE [LARGE SCALE GENOMIC DNA]</scope>
    <source>
        <strain evidence="6 7">FGSC 2613</strain>
    </source>
</reference>
<feature type="domain" description="SLS1 second KH" evidence="4">
    <location>
        <begin position="433"/>
        <end position="496"/>
    </location>
</feature>
<feature type="compositionally biased region" description="Polar residues" evidence="1">
    <location>
        <begin position="631"/>
        <end position="640"/>
    </location>
</feature>
<comment type="caution">
    <text evidence="6">The sequence shown here is derived from an EMBL/GenBank/DDBJ whole genome shotgun (WGS) entry which is preliminary data.</text>
</comment>
<feature type="compositionally biased region" description="Basic and acidic residues" evidence="1">
    <location>
        <begin position="59"/>
        <end position="90"/>
    </location>
</feature>
<dbReference type="Pfam" id="PF20777">
    <property type="entry name" value="KH_SLS1_2"/>
    <property type="match status" value="1"/>
</dbReference>
<dbReference type="InterPro" id="IPR048401">
    <property type="entry name" value="SLS1_C"/>
</dbReference>
<proteinExistence type="predicted"/>
<feature type="compositionally biased region" description="Basic and acidic residues" evidence="1">
    <location>
        <begin position="973"/>
        <end position="987"/>
    </location>
</feature>
<protein>
    <submittedName>
        <fullName evidence="6">Mitochondrial inner-membrane-bound regulator domain-containing protein</fullName>
    </submittedName>
</protein>
<keyword evidence="7" id="KW-1185">Reference proteome</keyword>
<evidence type="ECO:0000313" key="7">
    <source>
        <dbReference type="Proteomes" id="UP001451303"/>
    </source>
</evidence>
<evidence type="ECO:0000259" key="5">
    <source>
        <dbReference type="Pfam" id="PF20778"/>
    </source>
</evidence>
<evidence type="ECO:0000256" key="1">
    <source>
        <dbReference type="SAM" id="MobiDB-lite"/>
    </source>
</evidence>
<feature type="domain" description="SLS1 first KH" evidence="2">
    <location>
        <begin position="360"/>
        <end position="427"/>
    </location>
</feature>
<feature type="region of interest" description="Disordered" evidence="1">
    <location>
        <begin position="929"/>
        <end position="1016"/>
    </location>
</feature>
<evidence type="ECO:0000259" key="2">
    <source>
        <dbReference type="Pfam" id="PF14611"/>
    </source>
</evidence>
<evidence type="ECO:0000313" key="6">
    <source>
        <dbReference type="EMBL" id="KAL0468671.1"/>
    </source>
</evidence>
<dbReference type="EMBL" id="JAVLET010000006">
    <property type="protein sequence ID" value="KAL0468671.1"/>
    <property type="molecule type" value="Genomic_DNA"/>
</dbReference>
<evidence type="ECO:0000259" key="4">
    <source>
        <dbReference type="Pfam" id="PF20777"/>
    </source>
</evidence>
<feature type="compositionally biased region" description="Basic and acidic residues" evidence="1">
    <location>
        <begin position="159"/>
        <end position="171"/>
    </location>
</feature>
<name>A0ABR3D7K2_NEUIN</name>
<dbReference type="Pfam" id="PF14611">
    <property type="entry name" value="KH_SLS1_1"/>
    <property type="match status" value="1"/>
</dbReference>
<feature type="region of interest" description="Disordered" evidence="1">
    <location>
        <begin position="119"/>
        <end position="177"/>
    </location>
</feature>
<feature type="region of interest" description="Disordered" evidence="1">
    <location>
        <begin position="616"/>
        <end position="640"/>
    </location>
</feature>
<dbReference type="Proteomes" id="UP001451303">
    <property type="component" value="Unassembled WGS sequence"/>
</dbReference>
<dbReference type="InterPro" id="IPR048748">
    <property type="entry name" value="SLS1_KH2"/>
</dbReference>
<dbReference type="InterPro" id="IPR032741">
    <property type="entry name" value="Sls1_KH-1"/>
</dbReference>
<feature type="region of interest" description="Disordered" evidence="1">
    <location>
        <begin position="49"/>
        <end position="103"/>
    </location>
</feature>
<accession>A0ABR3D7K2</accession>
<feature type="domain" description="SLS1 C-terminal" evidence="5">
    <location>
        <begin position="529"/>
        <end position="850"/>
    </location>
</feature>
<feature type="compositionally biased region" description="Low complexity" evidence="1">
    <location>
        <begin position="943"/>
        <end position="957"/>
    </location>
</feature>
<organism evidence="6 7">
    <name type="scientific">Neurospora intermedia</name>
    <dbReference type="NCBI Taxonomy" id="5142"/>
    <lineage>
        <taxon>Eukaryota</taxon>
        <taxon>Fungi</taxon>
        <taxon>Dikarya</taxon>
        <taxon>Ascomycota</taxon>
        <taxon>Pezizomycotina</taxon>
        <taxon>Sordariomycetes</taxon>
        <taxon>Sordariomycetidae</taxon>
        <taxon>Sordariales</taxon>
        <taxon>Sordariaceae</taxon>
        <taxon>Neurospora</taxon>
    </lineage>
</organism>
<dbReference type="InterPro" id="IPR048400">
    <property type="entry name" value="SLS1_N"/>
</dbReference>
<feature type="compositionally biased region" description="Polar residues" evidence="1">
    <location>
        <begin position="135"/>
        <end position="144"/>
    </location>
</feature>
<gene>
    <name evidence="6" type="ORF">QR685DRAFT_477687</name>
</gene>
<sequence>MLSRKVGGSFVCLRCRLQLAGAATTLTTRRPLPFAPPTATRAAAVTTTPAAPFANRRHYTSDRADAAEISRQRSEGTDAPDEPNRKHDLFYPEPFHGTADQGRADPADITRQIIQGFDAVDSELQSNRTREEETASPSTKNGTQHGDGAKGPNIIRYSPAERRERKQETLVRHKGQRMAVKQEDLTVGMLGKPSQVVVLRSRGKLSKRQTPHVTPAPAHAAVVDLEESLEKHDLYPVEEEILENIQELRPEEAVLTGKQFAELLETLYTSFTSRQLEQYLIHHAEAQQVLSKPLAEDPPWIVRRYPWIPAVEGAMTPYDYRHPTLRGYYGSDTKPKQKLALRIMLECWELASHDIIDGQGHLVVSLRDTEFSLLMLGSRRWLADISRNSLIAGQKIELIPSSNAICINAPKAMSELVLSEVNRVLEHAKTISLDLSLVTKQAKNPAVLKSVGDVTHSVVRLDPAGDKINVTWVDMPGRNETLENMADIVLRFLLVAFGQKPRTEHITLTLPPSATESGRYLIEPNCQPKLPWQERIKLWARWIAAVPKAGSSSTGVKIPADILPHPLNLAKEAPRHRQLEASFPELHTDQSAEGWSEVPETDTRAIFGHVLHAPSRLPDPAQAQRSRIAGSASTSGFPSRLDTSLSRTFMPVLPPISELKFANNLKTQGLYHSDIVMRFVPAPEQPGSIKATSAPDLELVLEADNREIKGFSSLRAITESFTGDVICPSSPVDVRLKQRRHYTMDVRSIGECGPIVEFVKKSDLRPWDGKLKTPSSIEALPLPKRLLSGPSTKSIDEEDVPVKYLFAGMEIHRRVAADYKGFTATYRSIEAGQRGGKYAELSVDAVRAEVTRALGPNNFKELRKGPLPPILSATARPDPTAVPGGSATITPLNGPMSQGHLKPVTPEEGEIDGKSGITLDEAKFRELLESDKEPVSGMKKASRSAAAQEAADELNNLDLEDMDDRDPGAPGKQEFKSALEEEIKKDEWLDELPPLQRKDGEESVVDDSDPWDANDPKHLKAFLDVVEDIVSGRAPPAWQGR</sequence>
<dbReference type="Pfam" id="PF20778">
    <property type="entry name" value="SLS1_C"/>
    <property type="match status" value="1"/>
</dbReference>
<evidence type="ECO:0000259" key="3">
    <source>
        <dbReference type="Pfam" id="PF20776"/>
    </source>
</evidence>
<feature type="compositionally biased region" description="Acidic residues" evidence="1">
    <location>
        <begin position="1002"/>
        <end position="1012"/>
    </location>
</feature>
<feature type="domain" description="SLS1 N-terminal" evidence="3">
    <location>
        <begin position="238"/>
        <end position="351"/>
    </location>
</feature>
<dbReference type="Pfam" id="PF20776">
    <property type="entry name" value="SLS1_N"/>
    <property type="match status" value="1"/>
</dbReference>